<comment type="similarity">
    <text evidence="3">Belongs to the HARBI1 family.</text>
</comment>
<evidence type="ECO:0000313" key="10">
    <source>
        <dbReference type="Proteomes" id="UP000828390"/>
    </source>
</evidence>
<dbReference type="GO" id="GO:0005634">
    <property type="term" value="C:nucleus"/>
    <property type="evidence" value="ECO:0007669"/>
    <property type="project" value="UniProtKB-SubCell"/>
</dbReference>
<evidence type="ECO:0000256" key="5">
    <source>
        <dbReference type="ARBA" id="ARBA00022723"/>
    </source>
</evidence>
<dbReference type="InterPro" id="IPR045249">
    <property type="entry name" value="HARBI1-like"/>
</dbReference>
<evidence type="ECO:0000256" key="6">
    <source>
        <dbReference type="ARBA" id="ARBA00022801"/>
    </source>
</evidence>
<organism evidence="9 10">
    <name type="scientific">Dreissena polymorpha</name>
    <name type="common">Zebra mussel</name>
    <name type="synonym">Mytilus polymorpha</name>
    <dbReference type="NCBI Taxonomy" id="45954"/>
    <lineage>
        <taxon>Eukaryota</taxon>
        <taxon>Metazoa</taxon>
        <taxon>Spiralia</taxon>
        <taxon>Lophotrochozoa</taxon>
        <taxon>Mollusca</taxon>
        <taxon>Bivalvia</taxon>
        <taxon>Autobranchia</taxon>
        <taxon>Heteroconchia</taxon>
        <taxon>Euheterodonta</taxon>
        <taxon>Imparidentia</taxon>
        <taxon>Neoheterodontei</taxon>
        <taxon>Myida</taxon>
        <taxon>Dreissenoidea</taxon>
        <taxon>Dreissenidae</taxon>
        <taxon>Dreissena</taxon>
    </lineage>
</organism>
<keyword evidence="10" id="KW-1185">Reference proteome</keyword>
<feature type="domain" description="DDE Tnp4" evidence="8">
    <location>
        <begin position="88"/>
        <end position="239"/>
    </location>
</feature>
<dbReference type="Proteomes" id="UP000828390">
    <property type="component" value="Unassembled WGS sequence"/>
</dbReference>
<evidence type="ECO:0000256" key="4">
    <source>
        <dbReference type="ARBA" id="ARBA00022722"/>
    </source>
</evidence>
<evidence type="ECO:0000256" key="1">
    <source>
        <dbReference type="ARBA" id="ARBA00001968"/>
    </source>
</evidence>
<gene>
    <name evidence="9" type="ORF">DPMN_071694</name>
</gene>
<dbReference type="Pfam" id="PF13359">
    <property type="entry name" value="DDE_Tnp_4"/>
    <property type="match status" value="1"/>
</dbReference>
<comment type="cofactor">
    <cofactor evidence="1">
        <name>a divalent metal cation</name>
        <dbReference type="ChEBI" id="CHEBI:60240"/>
    </cofactor>
</comment>
<dbReference type="PANTHER" id="PTHR22930">
    <property type="match status" value="1"/>
</dbReference>
<comment type="subcellular location">
    <subcellularLocation>
        <location evidence="2">Nucleus</location>
    </subcellularLocation>
</comment>
<evidence type="ECO:0000256" key="3">
    <source>
        <dbReference type="ARBA" id="ARBA00006958"/>
    </source>
</evidence>
<sequence>MVRERSMSVDKRILATLWMLGNQESYRSVADRFGISKGTLHLTVIATCRVLSAMMEQHIKFPESRHELKTIADGFQQRCGMPGVVGAVDGTHIACPAPISEHRSSFFNRKGFASLVLQVVCDSNLKFLDIYTGWPGSVHDARVYRNSPVAQKIENLPDEFHVLGDSAYPLTRHLLVPYRENGHLDQLQKKFNKCHSSTRVDVERAIGLLKCKFRRLKYLDMLMELEIPVVISACCVLHNFILQRVRHRT</sequence>
<evidence type="ECO:0000256" key="7">
    <source>
        <dbReference type="ARBA" id="ARBA00023242"/>
    </source>
</evidence>
<dbReference type="AlphaFoldDB" id="A0A9D3Z7Z7"/>
<accession>A0A9D3Z7Z7</accession>
<evidence type="ECO:0000259" key="8">
    <source>
        <dbReference type="Pfam" id="PF13359"/>
    </source>
</evidence>
<protein>
    <recommendedName>
        <fullName evidence="8">DDE Tnp4 domain-containing protein</fullName>
    </recommendedName>
</protein>
<keyword evidence="5" id="KW-0479">Metal-binding</keyword>
<comment type="caution">
    <text evidence="9">The sequence shown here is derived from an EMBL/GenBank/DDBJ whole genome shotgun (WGS) entry which is preliminary data.</text>
</comment>
<evidence type="ECO:0000313" key="9">
    <source>
        <dbReference type="EMBL" id="KAH3712017.1"/>
    </source>
</evidence>
<dbReference type="GO" id="GO:0004518">
    <property type="term" value="F:nuclease activity"/>
    <property type="evidence" value="ECO:0007669"/>
    <property type="project" value="UniProtKB-KW"/>
</dbReference>
<dbReference type="InterPro" id="IPR027806">
    <property type="entry name" value="HARBI1_dom"/>
</dbReference>
<dbReference type="EMBL" id="JAIWYP010000014">
    <property type="protein sequence ID" value="KAH3712017.1"/>
    <property type="molecule type" value="Genomic_DNA"/>
</dbReference>
<dbReference type="GO" id="GO:0046872">
    <property type="term" value="F:metal ion binding"/>
    <property type="evidence" value="ECO:0007669"/>
    <property type="project" value="UniProtKB-KW"/>
</dbReference>
<dbReference type="GO" id="GO:0016787">
    <property type="term" value="F:hydrolase activity"/>
    <property type="evidence" value="ECO:0007669"/>
    <property type="project" value="UniProtKB-KW"/>
</dbReference>
<evidence type="ECO:0000256" key="2">
    <source>
        <dbReference type="ARBA" id="ARBA00004123"/>
    </source>
</evidence>
<dbReference type="OrthoDB" id="5983017at2759"/>
<reference evidence="9" key="1">
    <citation type="journal article" date="2019" name="bioRxiv">
        <title>The Genome of the Zebra Mussel, Dreissena polymorpha: A Resource for Invasive Species Research.</title>
        <authorList>
            <person name="McCartney M.A."/>
            <person name="Auch B."/>
            <person name="Kono T."/>
            <person name="Mallez S."/>
            <person name="Zhang Y."/>
            <person name="Obille A."/>
            <person name="Becker A."/>
            <person name="Abrahante J.E."/>
            <person name="Garbe J."/>
            <person name="Badalamenti J.P."/>
            <person name="Herman A."/>
            <person name="Mangelson H."/>
            <person name="Liachko I."/>
            <person name="Sullivan S."/>
            <person name="Sone E.D."/>
            <person name="Koren S."/>
            <person name="Silverstein K.A.T."/>
            <person name="Beckman K.B."/>
            <person name="Gohl D.M."/>
        </authorList>
    </citation>
    <scope>NUCLEOTIDE SEQUENCE</scope>
    <source>
        <strain evidence="9">Duluth1</strain>
        <tissue evidence="9">Whole animal</tissue>
    </source>
</reference>
<name>A0A9D3Z7Z7_DREPO</name>
<proteinExistence type="inferred from homology"/>
<keyword evidence="6" id="KW-0378">Hydrolase</keyword>
<keyword evidence="7" id="KW-0539">Nucleus</keyword>
<dbReference type="PANTHER" id="PTHR22930:SF85">
    <property type="entry name" value="GH03217P-RELATED"/>
    <property type="match status" value="1"/>
</dbReference>
<keyword evidence="4" id="KW-0540">Nuclease</keyword>
<reference evidence="9" key="2">
    <citation type="submission" date="2020-11" db="EMBL/GenBank/DDBJ databases">
        <authorList>
            <person name="McCartney M.A."/>
            <person name="Auch B."/>
            <person name="Kono T."/>
            <person name="Mallez S."/>
            <person name="Becker A."/>
            <person name="Gohl D.M."/>
            <person name="Silverstein K.A.T."/>
            <person name="Koren S."/>
            <person name="Bechman K.B."/>
            <person name="Herman A."/>
            <person name="Abrahante J.E."/>
            <person name="Garbe J."/>
        </authorList>
    </citation>
    <scope>NUCLEOTIDE SEQUENCE</scope>
    <source>
        <strain evidence="9">Duluth1</strain>
        <tissue evidence="9">Whole animal</tissue>
    </source>
</reference>